<keyword evidence="4" id="KW-1185">Reference proteome</keyword>
<dbReference type="RefSeq" id="WP_011416326.1">
    <property type="nucleotide sequence ID" value="NC_007759.1"/>
</dbReference>
<dbReference type="KEGG" id="sat:SYN_01115"/>
<keyword evidence="1" id="KW-1133">Transmembrane helix</keyword>
<evidence type="ECO:0000256" key="1">
    <source>
        <dbReference type="SAM" id="Phobius"/>
    </source>
</evidence>
<feature type="transmembrane region" description="Helical" evidence="1">
    <location>
        <begin position="187"/>
        <end position="207"/>
    </location>
</feature>
<keyword evidence="1" id="KW-0472">Membrane</keyword>
<dbReference type="InParanoid" id="Q2LPT1"/>
<dbReference type="AlphaFoldDB" id="Q2LPT1"/>
<sequence>MRKQQRKIIICLLVIAAFVSFLPLAAHAYTVNLTSFQTDGITSGEIYGSGTRENGESTSPFFFCLETQVNVGVPGTYNVTETTLTDNFLRAAWLMNNYSPTWNGAYSGYNFLQTGEAVQYAIWKTIGQTLPVAPSAVITLADTLFSLAGTQSLESLTYLQSSYYRMNLTTLAGAPVQDLIGGGPSRVVPIPAAVWLLGTGLIGLVGIRRRMVK</sequence>
<gene>
    <name evidence="3" type="ORF">SYN_01115</name>
</gene>
<dbReference type="HOGENOM" id="CLU_1293795_0_0_7"/>
<evidence type="ECO:0000256" key="2">
    <source>
        <dbReference type="SAM" id="SignalP"/>
    </source>
</evidence>
<evidence type="ECO:0000313" key="4">
    <source>
        <dbReference type="Proteomes" id="UP000001933"/>
    </source>
</evidence>
<feature type="signal peptide" evidence="2">
    <location>
        <begin position="1"/>
        <end position="28"/>
    </location>
</feature>
<proteinExistence type="predicted"/>
<dbReference type="EMBL" id="CP000252">
    <property type="protein sequence ID" value="ABC76292.1"/>
    <property type="molecule type" value="Genomic_DNA"/>
</dbReference>
<keyword evidence="1" id="KW-0812">Transmembrane</keyword>
<feature type="chain" id="PRO_5004212374" evidence="2">
    <location>
        <begin position="29"/>
        <end position="213"/>
    </location>
</feature>
<dbReference type="InterPro" id="IPR022472">
    <property type="entry name" value="VPLPA-CTERM"/>
</dbReference>
<organism evidence="3 4">
    <name type="scientific">Syntrophus aciditrophicus (strain SB)</name>
    <dbReference type="NCBI Taxonomy" id="56780"/>
    <lineage>
        <taxon>Bacteria</taxon>
        <taxon>Pseudomonadati</taxon>
        <taxon>Thermodesulfobacteriota</taxon>
        <taxon>Syntrophia</taxon>
        <taxon>Syntrophales</taxon>
        <taxon>Syntrophaceae</taxon>
        <taxon>Syntrophus</taxon>
    </lineage>
</organism>
<evidence type="ECO:0000313" key="3">
    <source>
        <dbReference type="EMBL" id="ABC76292.1"/>
    </source>
</evidence>
<reference evidence="3 4" key="1">
    <citation type="journal article" date="2007" name="Proc. Natl. Acad. Sci. U.S.A.">
        <title>The genome of Syntrophus aciditrophicus: life at the thermodynamic limit of microbial growth.</title>
        <authorList>
            <person name="McInerney M.J."/>
            <person name="Rohlin L."/>
            <person name="Mouttaki H."/>
            <person name="Kim U."/>
            <person name="Krupp R.S."/>
            <person name="Rios-Hernandez L."/>
            <person name="Sieber J."/>
            <person name="Struchtemeyer C.G."/>
            <person name="Bhattacharyya A."/>
            <person name="Campbell J.W."/>
            <person name="Gunsalus R.P."/>
        </authorList>
    </citation>
    <scope>NUCLEOTIDE SEQUENCE [LARGE SCALE GENOMIC DNA]</scope>
    <source>
        <strain evidence="3 4">SB</strain>
    </source>
</reference>
<dbReference type="NCBIfam" id="TIGR03370">
    <property type="entry name" value="VPLPA-CTERM"/>
    <property type="match status" value="1"/>
</dbReference>
<protein>
    <submittedName>
        <fullName evidence="3">Hypothetical membrane protein</fullName>
    </submittedName>
</protein>
<name>Q2LPT1_SYNAS</name>
<accession>Q2LPT1</accession>
<dbReference type="Proteomes" id="UP000001933">
    <property type="component" value="Chromosome"/>
</dbReference>
<keyword evidence="2" id="KW-0732">Signal</keyword>